<evidence type="ECO:0000313" key="2">
    <source>
        <dbReference type="Proteomes" id="UP001215712"/>
    </source>
</evidence>
<keyword evidence="2" id="KW-1185">Reference proteome</keyword>
<dbReference type="Proteomes" id="UP001215712">
    <property type="component" value="Unassembled WGS sequence"/>
</dbReference>
<name>A0AAD6MSW3_9EURO</name>
<organism evidence="1 2">
    <name type="scientific">Penicillium malachiteum</name>
    <dbReference type="NCBI Taxonomy" id="1324776"/>
    <lineage>
        <taxon>Eukaryota</taxon>
        <taxon>Fungi</taxon>
        <taxon>Dikarya</taxon>
        <taxon>Ascomycota</taxon>
        <taxon>Pezizomycotina</taxon>
        <taxon>Eurotiomycetes</taxon>
        <taxon>Eurotiomycetidae</taxon>
        <taxon>Eurotiales</taxon>
        <taxon>Aspergillaceae</taxon>
        <taxon>Penicillium</taxon>
    </lineage>
</organism>
<dbReference type="EMBL" id="JAQJAN010000013">
    <property type="protein sequence ID" value="KAJ5712430.1"/>
    <property type="molecule type" value="Genomic_DNA"/>
</dbReference>
<reference evidence="1" key="2">
    <citation type="submission" date="2023-01" db="EMBL/GenBank/DDBJ databases">
        <authorList>
            <person name="Petersen C."/>
        </authorList>
    </citation>
    <scope>NUCLEOTIDE SEQUENCE</scope>
    <source>
        <strain evidence="1">IBT 17514</strain>
    </source>
</reference>
<sequence length="162" mass="18569">MLYAPYDNQPVSESGGDKYLFTFLLRKDDTSLLLCSIIPVREGDFLGIFSGKIRFSETWSPPHGIRGRVNNLWLDYSQVTGTLNQMLVSETGGSTNVRIQWDLIHEDVDTDNYISWRVSVKATKPIMPFEPLVREAAQQEQYVLHLSPEHAKRGFLELYETD</sequence>
<gene>
    <name evidence="1" type="ORF">N7493_008898</name>
</gene>
<comment type="caution">
    <text evidence="1">The sequence shown here is derived from an EMBL/GenBank/DDBJ whole genome shotgun (WGS) entry which is preliminary data.</text>
</comment>
<reference evidence="1" key="1">
    <citation type="journal article" date="2023" name="IMA Fungus">
        <title>Comparative genomic study of the Penicillium genus elucidates a diverse pangenome and 15 lateral gene transfer events.</title>
        <authorList>
            <person name="Petersen C."/>
            <person name="Sorensen T."/>
            <person name="Nielsen M.R."/>
            <person name="Sondergaard T.E."/>
            <person name="Sorensen J.L."/>
            <person name="Fitzpatrick D.A."/>
            <person name="Frisvad J.C."/>
            <person name="Nielsen K.L."/>
        </authorList>
    </citation>
    <scope>NUCLEOTIDE SEQUENCE</scope>
    <source>
        <strain evidence="1">IBT 17514</strain>
    </source>
</reference>
<evidence type="ECO:0000313" key="1">
    <source>
        <dbReference type="EMBL" id="KAJ5712430.1"/>
    </source>
</evidence>
<accession>A0AAD6MSW3</accession>
<proteinExistence type="predicted"/>
<dbReference type="AlphaFoldDB" id="A0AAD6MSW3"/>
<protein>
    <submittedName>
        <fullName evidence="1">Uncharacterized protein</fullName>
    </submittedName>
</protein>